<evidence type="ECO:0000256" key="2">
    <source>
        <dbReference type="ARBA" id="ARBA00001935"/>
    </source>
</evidence>
<dbReference type="InterPro" id="IPR011707">
    <property type="entry name" value="Cu-oxidase-like_N"/>
</dbReference>
<dbReference type="PROSITE" id="PS00080">
    <property type="entry name" value="MULTICOPPER_OXIDASE2"/>
    <property type="match status" value="1"/>
</dbReference>
<reference evidence="18" key="1">
    <citation type="submission" date="2020-06" db="EMBL/GenBank/DDBJ databases">
        <title>A chromosome-scale genome assembly of Talaromyces rugulosus W13939.</title>
        <authorList>
            <person name="Wang B."/>
            <person name="Guo L."/>
            <person name="Ye K."/>
            <person name="Wang L."/>
        </authorList>
    </citation>
    <scope>NUCLEOTIDE SEQUENCE [LARGE SCALE GENOMIC DNA]</scope>
    <source>
        <strain evidence="18">W13939</strain>
    </source>
</reference>
<dbReference type="GO" id="GO:0005507">
    <property type="term" value="F:copper ion binding"/>
    <property type="evidence" value="ECO:0007669"/>
    <property type="project" value="InterPro"/>
</dbReference>
<dbReference type="CDD" id="cd13854">
    <property type="entry name" value="CuRO_1_MaLCC_like"/>
    <property type="match status" value="1"/>
</dbReference>
<dbReference type="PANTHER" id="PTHR11709">
    <property type="entry name" value="MULTI-COPPER OXIDASE"/>
    <property type="match status" value="1"/>
</dbReference>
<evidence type="ECO:0000256" key="5">
    <source>
        <dbReference type="ARBA" id="ARBA00022723"/>
    </source>
</evidence>
<dbReference type="FunFam" id="2.60.40.420:FF:000038">
    <property type="entry name" value="Extracellular dihydrogeodin oxidase/laccase"/>
    <property type="match status" value="1"/>
</dbReference>
<dbReference type="InterPro" id="IPR002355">
    <property type="entry name" value="Cu_oxidase_Cu_BS"/>
</dbReference>
<evidence type="ECO:0000256" key="11">
    <source>
        <dbReference type="ARBA" id="ARBA00023180"/>
    </source>
</evidence>
<dbReference type="FunFam" id="2.60.40.420:FF:000021">
    <property type="entry name" value="Extracellular dihydrogeodin oxidase/laccase"/>
    <property type="match status" value="1"/>
</dbReference>
<evidence type="ECO:0000256" key="12">
    <source>
        <dbReference type="ARBA" id="ARBA00023185"/>
    </source>
</evidence>
<name>A0A7H8QGY7_TALRU</name>
<protein>
    <recommendedName>
        <fullName evidence="4">laccase</fullName>
        <ecNumber evidence="4">1.10.3.2</ecNumber>
    </recommendedName>
</protein>
<dbReference type="SUPFAM" id="SSF49503">
    <property type="entry name" value="Cupredoxins"/>
    <property type="match status" value="3"/>
</dbReference>
<keyword evidence="7" id="KW-0677">Repeat</keyword>
<dbReference type="AlphaFoldDB" id="A0A7H8QGY7"/>
<evidence type="ECO:0000256" key="13">
    <source>
        <dbReference type="SAM" id="SignalP"/>
    </source>
</evidence>
<evidence type="ECO:0000256" key="7">
    <source>
        <dbReference type="ARBA" id="ARBA00022737"/>
    </source>
</evidence>
<comment type="cofactor">
    <cofactor evidence="2">
        <name>Cu cation</name>
        <dbReference type="ChEBI" id="CHEBI:23378"/>
    </cofactor>
</comment>
<dbReference type="RefSeq" id="XP_035339379.1">
    <property type="nucleotide sequence ID" value="XM_035483486.1"/>
</dbReference>
<dbReference type="OrthoDB" id="2121828at2759"/>
<dbReference type="GO" id="GO:0046274">
    <property type="term" value="P:lignin catabolic process"/>
    <property type="evidence" value="ECO:0007669"/>
    <property type="project" value="UniProtKB-KW"/>
</dbReference>
<dbReference type="CDD" id="cd13901">
    <property type="entry name" value="CuRO_3_MaLCC_like"/>
    <property type="match status" value="1"/>
</dbReference>
<keyword evidence="11" id="KW-0325">Glycoprotein</keyword>
<keyword evidence="18" id="KW-1185">Reference proteome</keyword>
<dbReference type="Gene3D" id="2.60.40.420">
    <property type="entry name" value="Cupredoxins - blue copper proteins"/>
    <property type="match status" value="3"/>
</dbReference>
<accession>A0A7H8QGY7</accession>
<dbReference type="Proteomes" id="UP000509510">
    <property type="component" value="Chromosome I"/>
</dbReference>
<evidence type="ECO:0000259" key="15">
    <source>
        <dbReference type="Pfam" id="PF07731"/>
    </source>
</evidence>
<dbReference type="CDD" id="cd13880">
    <property type="entry name" value="CuRO_2_MaLCC_like"/>
    <property type="match status" value="1"/>
</dbReference>
<dbReference type="InterPro" id="IPR001117">
    <property type="entry name" value="Cu-oxidase_2nd"/>
</dbReference>
<dbReference type="EMBL" id="CP055898">
    <property type="protein sequence ID" value="QKX53200.1"/>
    <property type="molecule type" value="Genomic_DNA"/>
</dbReference>
<comment type="catalytic activity">
    <reaction evidence="1">
        <text>4 hydroquinone + O2 = 4 benzosemiquinone + 2 H2O</text>
        <dbReference type="Rhea" id="RHEA:11276"/>
        <dbReference type="ChEBI" id="CHEBI:15377"/>
        <dbReference type="ChEBI" id="CHEBI:15379"/>
        <dbReference type="ChEBI" id="CHEBI:17594"/>
        <dbReference type="ChEBI" id="CHEBI:17977"/>
        <dbReference type="EC" id="1.10.3.2"/>
    </reaction>
</comment>
<evidence type="ECO:0000256" key="4">
    <source>
        <dbReference type="ARBA" id="ARBA00012297"/>
    </source>
</evidence>
<feature type="signal peptide" evidence="13">
    <location>
        <begin position="1"/>
        <end position="19"/>
    </location>
</feature>
<evidence type="ECO:0000256" key="1">
    <source>
        <dbReference type="ARBA" id="ARBA00000349"/>
    </source>
</evidence>
<dbReference type="GO" id="GO:0052716">
    <property type="term" value="F:hydroquinone:oxygen oxidoreductase activity"/>
    <property type="evidence" value="ECO:0007669"/>
    <property type="project" value="UniProtKB-EC"/>
</dbReference>
<evidence type="ECO:0000256" key="10">
    <source>
        <dbReference type="ARBA" id="ARBA00023157"/>
    </source>
</evidence>
<evidence type="ECO:0000256" key="9">
    <source>
        <dbReference type="ARBA" id="ARBA00023008"/>
    </source>
</evidence>
<dbReference type="FunFam" id="2.60.40.420:FF:000046">
    <property type="entry name" value="Multicopper oxidase"/>
    <property type="match status" value="1"/>
</dbReference>
<evidence type="ECO:0000256" key="3">
    <source>
        <dbReference type="ARBA" id="ARBA00010609"/>
    </source>
</evidence>
<dbReference type="InterPro" id="IPR008972">
    <property type="entry name" value="Cupredoxin"/>
</dbReference>
<sequence>MKYLHLLLPLSAAIKLGSTAPNKGTPCSNKANNRADWCRYNIHTDYYTVVPDTGVTREYWWVLEDGILSPDGVPRYTQTINGSYPGPTLFADWGDNVIVHVTNKLTQSNNGTSVHFHGIRQQNNSPNDGVPSITQCPVAPNDTITYKWRATQYGTTWYHSHFGLQAWEGLAGGIIINGPASSNYDEDKGVIFLSDWTHPTPDSLFDYIETVGPPTVNNSLINGTNVWSEDGSTNQVGSRFTTKFESGTSYRLRLINGAIDTHFKFSIDNHDMTVIASDLVPINPYTTEYIDIGIGQRYDVIVNADQSDVAENFWMRAIPQSACATEPYPGNIRGIIYYGDSPDTPTTTNFSIPDSCGDETENLSPIVEKNVSAHPKWSESENVTIIDSGNGIFKWAVNNVSMAVDWKDPSLMQVYKKESNWSTTAGVIELDEANDWAYILVDSTLPIPHPIHLHGHDFFVLAQGTGVYNSSDIGSLSNPPRRDTAMLPSDGYLLLAFQTDNPGAWLMHCHIGWHTSEGLAIQFIERYSEIRGTIKDYSSMKSTCDNWDAWQTFPDIDSGF</sequence>
<evidence type="ECO:0000313" key="17">
    <source>
        <dbReference type="EMBL" id="QKX53200.1"/>
    </source>
</evidence>
<comment type="similarity">
    <text evidence="3">Belongs to the multicopper oxidase family.</text>
</comment>
<dbReference type="Pfam" id="PF07731">
    <property type="entry name" value="Cu-oxidase_2"/>
    <property type="match status" value="1"/>
</dbReference>
<keyword evidence="12" id="KW-0439">Lignin degradation</keyword>
<feature type="domain" description="Plastocyanin-like" evidence="14">
    <location>
        <begin position="189"/>
        <end position="339"/>
    </location>
</feature>
<evidence type="ECO:0000259" key="14">
    <source>
        <dbReference type="Pfam" id="PF00394"/>
    </source>
</evidence>
<gene>
    <name evidence="17" type="ORF">TRUGW13939_00276</name>
</gene>
<evidence type="ECO:0000256" key="6">
    <source>
        <dbReference type="ARBA" id="ARBA00022729"/>
    </source>
</evidence>
<dbReference type="Pfam" id="PF07732">
    <property type="entry name" value="Cu-oxidase_3"/>
    <property type="match status" value="1"/>
</dbReference>
<keyword evidence="6 13" id="KW-0732">Signal</keyword>
<evidence type="ECO:0000256" key="8">
    <source>
        <dbReference type="ARBA" id="ARBA00023002"/>
    </source>
</evidence>
<dbReference type="InterPro" id="IPR045087">
    <property type="entry name" value="Cu-oxidase_fam"/>
</dbReference>
<dbReference type="KEGG" id="trg:TRUGW13939_00276"/>
<feature type="chain" id="PRO_5028815826" description="laccase" evidence="13">
    <location>
        <begin position="20"/>
        <end position="560"/>
    </location>
</feature>
<dbReference type="PROSITE" id="PS00079">
    <property type="entry name" value="MULTICOPPER_OXIDASE1"/>
    <property type="match status" value="1"/>
</dbReference>
<proteinExistence type="inferred from homology"/>
<dbReference type="PANTHER" id="PTHR11709:SF502">
    <property type="entry name" value="MULTICOPPER OXIDASE"/>
    <property type="match status" value="1"/>
</dbReference>
<evidence type="ECO:0000259" key="16">
    <source>
        <dbReference type="Pfam" id="PF07732"/>
    </source>
</evidence>
<dbReference type="InterPro" id="IPR033138">
    <property type="entry name" value="Cu_oxidase_CS"/>
</dbReference>
<keyword evidence="5" id="KW-0479">Metal-binding</keyword>
<dbReference type="GeneID" id="55987791"/>
<feature type="domain" description="Plastocyanin-like" evidence="16">
    <location>
        <begin position="69"/>
        <end position="180"/>
    </location>
</feature>
<dbReference type="EC" id="1.10.3.2" evidence="4"/>
<keyword evidence="10" id="KW-1015">Disulfide bond</keyword>
<evidence type="ECO:0000313" key="18">
    <source>
        <dbReference type="Proteomes" id="UP000509510"/>
    </source>
</evidence>
<dbReference type="Pfam" id="PF00394">
    <property type="entry name" value="Cu-oxidase"/>
    <property type="match status" value="1"/>
</dbReference>
<keyword evidence="8" id="KW-0560">Oxidoreductase</keyword>
<organism evidence="17 18">
    <name type="scientific">Talaromyces rugulosus</name>
    <name type="common">Penicillium rugulosum</name>
    <dbReference type="NCBI Taxonomy" id="121627"/>
    <lineage>
        <taxon>Eukaryota</taxon>
        <taxon>Fungi</taxon>
        <taxon>Dikarya</taxon>
        <taxon>Ascomycota</taxon>
        <taxon>Pezizomycotina</taxon>
        <taxon>Eurotiomycetes</taxon>
        <taxon>Eurotiomycetidae</taxon>
        <taxon>Eurotiales</taxon>
        <taxon>Trichocomaceae</taxon>
        <taxon>Talaromyces</taxon>
        <taxon>Talaromyces sect. Islandici</taxon>
    </lineage>
</organism>
<keyword evidence="9" id="KW-0186">Copper</keyword>
<dbReference type="InterPro" id="IPR011706">
    <property type="entry name" value="Cu-oxidase_C"/>
</dbReference>
<feature type="domain" description="Plastocyanin-like" evidence="15">
    <location>
        <begin position="406"/>
        <end position="526"/>
    </location>
</feature>